<dbReference type="EMBL" id="VJMI01011964">
    <property type="protein sequence ID" value="KAF0751345.1"/>
    <property type="molecule type" value="Genomic_DNA"/>
</dbReference>
<evidence type="ECO:0000256" key="5">
    <source>
        <dbReference type="ARBA" id="ARBA00023242"/>
    </source>
</evidence>
<keyword evidence="6" id="KW-0010">Activator</keyword>
<keyword evidence="4 6" id="KW-0804">Transcription</keyword>
<comment type="similarity">
    <text evidence="2 6">Belongs to the Mediator complex subunit 6 family.</text>
</comment>
<dbReference type="Proteomes" id="UP000469452">
    <property type="component" value="Unassembled WGS sequence"/>
</dbReference>
<evidence type="ECO:0000313" key="8">
    <source>
        <dbReference type="EMBL" id="KAF0751345.1"/>
    </source>
</evidence>
<evidence type="ECO:0000256" key="1">
    <source>
        <dbReference type="ARBA" id="ARBA00004123"/>
    </source>
</evidence>
<gene>
    <name evidence="6" type="primary">MED6</name>
    <name evidence="8" type="ORF">AaE_006407</name>
</gene>
<evidence type="ECO:0000256" key="4">
    <source>
        <dbReference type="ARBA" id="ARBA00023163"/>
    </source>
</evidence>
<evidence type="ECO:0000256" key="7">
    <source>
        <dbReference type="SAM" id="MobiDB-lite"/>
    </source>
</evidence>
<accession>A0A6A5AH90</accession>
<reference evidence="8 9" key="1">
    <citation type="submission" date="2019-06" db="EMBL/GenBank/DDBJ databases">
        <title>Genomics analysis of Aphanomyces spp. identifies a new class of oomycete effector associated with host adaptation.</title>
        <authorList>
            <person name="Gaulin E."/>
        </authorList>
    </citation>
    <scope>NUCLEOTIDE SEQUENCE [LARGE SCALE GENOMIC DNA]</scope>
    <source>
        <strain evidence="8 9">E</strain>
    </source>
</reference>
<proteinExistence type="inferred from homology"/>
<dbReference type="Pfam" id="PF04934">
    <property type="entry name" value="Med6"/>
    <property type="match status" value="1"/>
</dbReference>
<evidence type="ECO:0000256" key="2">
    <source>
        <dbReference type="ARBA" id="ARBA00007526"/>
    </source>
</evidence>
<dbReference type="GO" id="GO:0003712">
    <property type="term" value="F:transcription coregulator activity"/>
    <property type="evidence" value="ECO:0007669"/>
    <property type="project" value="InterPro"/>
</dbReference>
<dbReference type="Gene3D" id="3.10.450.580">
    <property type="entry name" value="Mediator complex, subunit Med6"/>
    <property type="match status" value="1"/>
</dbReference>
<sequence length="275" mass="31413">MDASIAAVPRHTDDYNASYRDNVWLGQFPLDHQSVLYYFAGSPWYDKSCNNEILKMQRRPLEHLQGMTGIEYELQPNEAKQLPQVLYVIHKKNRTGPRTANVMAVYYVLDRTIYQAPNTYTLLTSRLVRQISPIPSCIHPHIFPTIYDDNRRCYLKKCSYRINKAFKALSAGVRFSPTEGYAWDFSTEESPAPVIPSERTSSCELAAKLKRKYEKEEKIKQNSARVDSILFGLIKKYAPDVLENKGAAGEVKTEQQPQPDGPQAKRQKVATTTTT</sequence>
<comment type="caution">
    <text evidence="8">The sequence shown here is derived from an EMBL/GenBank/DDBJ whole genome shotgun (WGS) entry which is preliminary data.</text>
</comment>
<evidence type="ECO:0000256" key="6">
    <source>
        <dbReference type="RuleBase" id="RU364143"/>
    </source>
</evidence>
<name>A0A6A5AH90_APHAT</name>
<organism evidence="8 9">
    <name type="scientific">Aphanomyces astaci</name>
    <name type="common">Crayfish plague agent</name>
    <dbReference type="NCBI Taxonomy" id="112090"/>
    <lineage>
        <taxon>Eukaryota</taxon>
        <taxon>Sar</taxon>
        <taxon>Stramenopiles</taxon>
        <taxon>Oomycota</taxon>
        <taxon>Saprolegniomycetes</taxon>
        <taxon>Saprolegniales</taxon>
        <taxon>Verrucalvaceae</taxon>
        <taxon>Aphanomyces</taxon>
    </lineage>
</organism>
<dbReference type="VEuPathDB" id="FungiDB:H257_09172"/>
<keyword evidence="5 6" id="KW-0539">Nucleus</keyword>
<comment type="function">
    <text evidence="6">Component of the Mediator complex, a coactivator involved in the regulated transcription of nearly all RNA polymerase II-dependent genes. Mediator functions as a bridge to convey information from gene-specific regulatory proteins to the basal RNA polymerase II transcription machinery. Mediator is recruited to promoters by direct interactions with regulatory proteins and serves as a scaffold for the assembly of a functional preinitiation complex with RNA polymerase II and the general transcription factors.</text>
</comment>
<comment type="subcellular location">
    <subcellularLocation>
        <location evidence="1 6">Nucleus</location>
    </subcellularLocation>
</comment>
<evidence type="ECO:0000256" key="3">
    <source>
        <dbReference type="ARBA" id="ARBA00023015"/>
    </source>
</evidence>
<dbReference type="AlphaFoldDB" id="A0A6A5AH90"/>
<protein>
    <recommendedName>
        <fullName evidence="6">Mediator of RNA polymerase II transcription subunit 6</fullName>
    </recommendedName>
    <alternativeName>
        <fullName evidence="6">Mediator complex subunit 6</fullName>
    </alternativeName>
</protein>
<evidence type="ECO:0000313" key="9">
    <source>
        <dbReference type="Proteomes" id="UP000469452"/>
    </source>
</evidence>
<dbReference type="PANTHER" id="PTHR13104">
    <property type="entry name" value="MED-6-RELATED"/>
    <property type="match status" value="1"/>
</dbReference>
<dbReference type="InterPro" id="IPR038566">
    <property type="entry name" value="Mediator_Med6_sf"/>
</dbReference>
<dbReference type="InterPro" id="IPR007018">
    <property type="entry name" value="Mediator_Med6"/>
</dbReference>
<comment type="subunit">
    <text evidence="6">Component of the Mediator complex.</text>
</comment>
<dbReference type="GO" id="GO:0016592">
    <property type="term" value="C:mediator complex"/>
    <property type="evidence" value="ECO:0007669"/>
    <property type="project" value="InterPro"/>
</dbReference>
<dbReference type="GO" id="GO:0006357">
    <property type="term" value="P:regulation of transcription by RNA polymerase II"/>
    <property type="evidence" value="ECO:0007669"/>
    <property type="project" value="InterPro"/>
</dbReference>
<keyword evidence="3 6" id="KW-0805">Transcription regulation</keyword>
<feature type="region of interest" description="Disordered" evidence="7">
    <location>
        <begin position="247"/>
        <end position="275"/>
    </location>
</feature>